<proteinExistence type="predicted"/>
<organism evidence="1 2">
    <name type="scientific">Spirosoma pollinicola</name>
    <dbReference type="NCBI Taxonomy" id="2057025"/>
    <lineage>
        <taxon>Bacteria</taxon>
        <taxon>Pseudomonadati</taxon>
        <taxon>Bacteroidota</taxon>
        <taxon>Cytophagia</taxon>
        <taxon>Cytophagales</taxon>
        <taxon>Cytophagaceae</taxon>
        <taxon>Spirosoma</taxon>
    </lineage>
</organism>
<dbReference type="Pfam" id="PF06291">
    <property type="entry name" value="Lambda_Bor"/>
    <property type="match status" value="1"/>
</dbReference>
<protein>
    <submittedName>
        <fullName evidence="1">Uncharacterized protein</fullName>
    </submittedName>
</protein>
<sequence length="97" mass="11036">MSLLFFTQSCYHYRITTSKFDPSTGYQKKTAHAFFWGLVQKNVIATNCDSLNLKSLDEVRITSNFGYSVITVATLGIWSPVQIEWKCPKPCPHEGEL</sequence>
<dbReference type="KEGG" id="spir:CWM47_30265"/>
<dbReference type="OrthoDB" id="8566233at2"/>
<dbReference type="AlphaFoldDB" id="A0A2K8ZCI0"/>
<accession>A0A2K8ZCI0</accession>
<dbReference type="InterPro" id="IPR010438">
    <property type="entry name" value="Lambda_Bor"/>
</dbReference>
<dbReference type="EMBL" id="CP025096">
    <property type="protein sequence ID" value="AUD07560.1"/>
    <property type="molecule type" value="Genomic_DNA"/>
</dbReference>
<evidence type="ECO:0000313" key="1">
    <source>
        <dbReference type="EMBL" id="AUD07560.1"/>
    </source>
</evidence>
<evidence type="ECO:0000313" key="2">
    <source>
        <dbReference type="Proteomes" id="UP000232883"/>
    </source>
</evidence>
<keyword evidence="2" id="KW-1185">Reference proteome</keyword>
<gene>
    <name evidence="1" type="ORF">CWM47_30265</name>
</gene>
<dbReference type="Proteomes" id="UP000232883">
    <property type="component" value="Chromosome"/>
</dbReference>
<reference evidence="1 2" key="1">
    <citation type="submission" date="2017-11" db="EMBL/GenBank/DDBJ databases">
        <title>Taxonomic description and genome sequences of Spirosoma HA7 sp. nov., isolated from pollen microhabitat of Corylus avellana.</title>
        <authorList>
            <person name="Ambika Manirajan B."/>
            <person name="Suarez C."/>
            <person name="Ratering S."/>
            <person name="Geissler-Plaum R."/>
            <person name="Cardinale M."/>
            <person name="Sylvia S."/>
        </authorList>
    </citation>
    <scope>NUCLEOTIDE SEQUENCE [LARGE SCALE GENOMIC DNA]</scope>
    <source>
        <strain evidence="1 2">HA7</strain>
    </source>
</reference>
<name>A0A2K8ZCI0_9BACT</name>